<evidence type="ECO:0000313" key="2">
    <source>
        <dbReference type="Proteomes" id="UP000280759"/>
    </source>
</evidence>
<dbReference type="AlphaFoldDB" id="A0A3P5XZV0"/>
<dbReference type="Proteomes" id="UP000280759">
    <property type="component" value="Unassembled WGS sequence"/>
</dbReference>
<proteinExistence type="predicted"/>
<organism evidence="1 2">
    <name type="scientific">Streptococcus canis</name>
    <dbReference type="NCBI Taxonomy" id="1329"/>
    <lineage>
        <taxon>Bacteria</taxon>
        <taxon>Bacillati</taxon>
        <taxon>Bacillota</taxon>
        <taxon>Bacilli</taxon>
        <taxon>Lactobacillales</taxon>
        <taxon>Streptococcaceae</taxon>
        <taxon>Streptococcus</taxon>
    </lineage>
</organism>
<accession>A0A3P5XZV0</accession>
<reference evidence="1 2" key="1">
    <citation type="submission" date="2018-10" db="EMBL/GenBank/DDBJ databases">
        <authorList>
            <consortium name="Molecular Microbiology and Infection Unit (UMMI)"/>
            <person name="Machado M."/>
        </authorList>
    </citation>
    <scope>NUCLEOTIDE SEQUENCE [LARGE SCALE GENOMIC DNA]</scope>
    <source>
        <strain evidence="1">FMV2238.02</strain>
    </source>
</reference>
<protein>
    <submittedName>
        <fullName evidence="1">Uncharacterized protein</fullName>
    </submittedName>
</protein>
<gene>
    <name evidence="1" type="ORF">FMV2238Y02_13630</name>
</gene>
<keyword evidence="2" id="KW-1185">Reference proteome</keyword>
<name>A0A3P5XZV0_STRCB</name>
<dbReference type="EMBL" id="UXEP01000018">
    <property type="protein sequence ID" value="VDC42890.1"/>
    <property type="molecule type" value="Genomic_DNA"/>
</dbReference>
<evidence type="ECO:0000313" key="1">
    <source>
        <dbReference type="EMBL" id="VDC42890.1"/>
    </source>
</evidence>
<sequence>MSTLILATFIGVLVILSLTRYSNKRDLVGIATVLVL</sequence>